<comment type="caution">
    <text evidence="2">The sequence shown here is derived from an EMBL/GenBank/DDBJ whole genome shotgun (WGS) entry which is preliminary data.</text>
</comment>
<keyword evidence="3" id="KW-1185">Reference proteome</keyword>
<dbReference type="OrthoDB" id="9815166at2"/>
<dbReference type="EMBL" id="PVWG01000071">
    <property type="protein sequence ID" value="PSB15030.1"/>
    <property type="molecule type" value="Genomic_DNA"/>
</dbReference>
<dbReference type="Pfam" id="PF10047">
    <property type="entry name" value="DUF2281"/>
    <property type="match status" value="1"/>
</dbReference>
<sequence length="64" mass="7529">MTSKEAVIQELEKIPEHLLAEVLDFIQFLNIKYSKEELETHLLSESSLAKDWLNVEEDQAWQNL</sequence>
<accession>A0A2T1D3H0</accession>
<reference evidence="2 3" key="2">
    <citation type="submission" date="2018-03" db="EMBL/GenBank/DDBJ databases">
        <title>The ancient ancestry and fast evolution of plastids.</title>
        <authorList>
            <person name="Moore K.R."/>
            <person name="Magnabosco C."/>
            <person name="Momper L."/>
            <person name="Gold D.A."/>
            <person name="Bosak T."/>
            <person name="Fournier G.P."/>
        </authorList>
    </citation>
    <scope>NUCLEOTIDE SEQUENCE [LARGE SCALE GENOMIC DNA]</scope>
    <source>
        <strain evidence="2 3">ULC007</strain>
    </source>
</reference>
<reference evidence="2 3" key="1">
    <citation type="submission" date="2018-02" db="EMBL/GenBank/DDBJ databases">
        <authorList>
            <person name="Cohen D.B."/>
            <person name="Kent A.D."/>
        </authorList>
    </citation>
    <scope>NUCLEOTIDE SEQUENCE [LARGE SCALE GENOMIC DNA]</scope>
    <source>
        <strain evidence="2 3">ULC007</strain>
    </source>
</reference>
<evidence type="ECO:0000313" key="3">
    <source>
        <dbReference type="Proteomes" id="UP000238634"/>
    </source>
</evidence>
<evidence type="ECO:0000313" key="2">
    <source>
        <dbReference type="EMBL" id="PSB15030.1"/>
    </source>
</evidence>
<dbReference type="AlphaFoldDB" id="A0A2T1D3H0"/>
<feature type="domain" description="DUF2281" evidence="1">
    <location>
        <begin position="7"/>
        <end position="41"/>
    </location>
</feature>
<dbReference type="Proteomes" id="UP000238634">
    <property type="component" value="Unassembled WGS sequence"/>
</dbReference>
<dbReference type="InterPro" id="IPR018739">
    <property type="entry name" value="DUF2281"/>
</dbReference>
<organism evidence="2 3">
    <name type="scientific">Phormidesmis priestleyi ULC007</name>
    <dbReference type="NCBI Taxonomy" id="1920490"/>
    <lineage>
        <taxon>Bacteria</taxon>
        <taxon>Bacillati</taxon>
        <taxon>Cyanobacteriota</taxon>
        <taxon>Cyanophyceae</taxon>
        <taxon>Leptolyngbyales</taxon>
        <taxon>Leptolyngbyaceae</taxon>
        <taxon>Phormidesmis</taxon>
    </lineage>
</organism>
<evidence type="ECO:0000259" key="1">
    <source>
        <dbReference type="Pfam" id="PF10047"/>
    </source>
</evidence>
<name>A0A2T1D3H0_9CYAN</name>
<proteinExistence type="predicted"/>
<protein>
    <submittedName>
        <fullName evidence="2">DUF2281 domain-containing protein</fullName>
    </submittedName>
</protein>
<gene>
    <name evidence="2" type="ORF">C7B65_25435</name>
</gene>
<dbReference type="RefSeq" id="WP_073075221.1">
    <property type="nucleotide sequence ID" value="NZ_MPPI01000067.1"/>
</dbReference>
<dbReference type="STRING" id="1920490.GCA_001895925_03327"/>